<proteinExistence type="predicted"/>
<reference evidence="2" key="1">
    <citation type="submission" date="2020-03" db="EMBL/GenBank/DDBJ databases">
        <title>The deep terrestrial virosphere.</title>
        <authorList>
            <person name="Holmfeldt K."/>
            <person name="Nilsson E."/>
            <person name="Simone D."/>
            <person name="Lopez-Fernandez M."/>
            <person name="Wu X."/>
            <person name="de Brujin I."/>
            <person name="Lundin D."/>
            <person name="Andersson A."/>
            <person name="Bertilsson S."/>
            <person name="Dopson M."/>
        </authorList>
    </citation>
    <scope>NUCLEOTIDE SEQUENCE</scope>
    <source>
        <strain evidence="2">MM415A01412</strain>
    </source>
</reference>
<dbReference type="AlphaFoldDB" id="A0A6M3K5T2"/>
<gene>
    <name evidence="2" type="ORF">MM415A01412_0010</name>
</gene>
<organism evidence="2">
    <name type="scientific">viral metagenome</name>
    <dbReference type="NCBI Taxonomy" id="1070528"/>
    <lineage>
        <taxon>unclassified sequences</taxon>
        <taxon>metagenomes</taxon>
        <taxon>organismal metagenomes</taxon>
    </lineage>
</organism>
<feature type="compositionally biased region" description="Pro residues" evidence="1">
    <location>
        <begin position="273"/>
        <end position="289"/>
    </location>
</feature>
<dbReference type="EMBL" id="MT142248">
    <property type="protein sequence ID" value="QJA76862.1"/>
    <property type="molecule type" value="Genomic_DNA"/>
</dbReference>
<accession>A0A6M3K5T2</accession>
<feature type="region of interest" description="Disordered" evidence="1">
    <location>
        <begin position="214"/>
        <end position="289"/>
    </location>
</feature>
<dbReference type="Pfam" id="PF03592">
    <property type="entry name" value="Terminase_2"/>
    <property type="match status" value="1"/>
</dbReference>
<protein>
    <submittedName>
        <fullName evidence="2">Putative terminase</fullName>
    </submittedName>
</protein>
<evidence type="ECO:0000256" key="1">
    <source>
        <dbReference type="SAM" id="MobiDB-lite"/>
    </source>
</evidence>
<sequence>MPSQTKPKQQDTMQADSAPATIDTDDEATLEQHQDAYRVAQPFITPAMHAFAEHWALNRNQVKAFQHAYPGSSANSARLNARRLFADDRVQAEIRRVIEAWSEKSGVTIAQLEHELARLARSDIRRVFDRGFVLRDPHDWDADTAAAVSSYSETVSRQGITRKVRFHDKHAAARTLLEAKGAFEKHKAPPGAAAIFNINMGNGQSLHLGVDGANQGRTIDQAGGASTRKGEKRPQRVLAHPGVVSKSRQKVPKQATKAARAPVTVESTTPAAADPPAPASSSPAKPPLF</sequence>
<name>A0A6M3K5T2_9ZZZZ</name>
<dbReference type="InterPro" id="IPR005335">
    <property type="entry name" value="Terminase_ssu"/>
</dbReference>
<dbReference type="GO" id="GO:0051276">
    <property type="term" value="P:chromosome organization"/>
    <property type="evidence" value="ECO:0007669"/>
    <property type="project" value="InterPro"/>
</dbReference>
<evidence type="ECO:0000313" key="2">
    <source>
        <dbReference type="EMBL" id="QJA76862.1"/>
    </source>
</evidence>